<protein>
    <recommendedName>
        <fullName evidence="6">Tryptophan synthase beta chain-like PALP domain-containing protein</fullName>
    </recommendedName>
</protein>
<evidence type="ECO:0000256" key="1">
    <source>
        <dbReference type="ARBA" id="ARBA00001933"/>
    </source>
</evidence>
<dbReference type="STRING" id="296587.C1EE46"/>
<dbReference type="Gene3D" id="3.40.50.1100">
    <property type="match status" value="2"/>
</dbReference>
<evidence type="ECO:0000256" key="4">
    <source>
        <dbReference type="PIRSR" id="PIRSR006278-1"/>
    </source>
</evidence>
<dbReference type="eggNOG" id="ENOG502QPS1">
    <property type="taxonomic scope" value="Eukaryota"/>
</dbReference>
<feature type="modified residue" description="N6-(pyridoxal phosphate)lysine" evidence="5">
    <location>
        <position position="62"/>
    </location>
</feature>
<dbReference type="SUPFAM" id="SSF53686">
    <property type="entry name" value="Tryptophan synthase beta subunit-like PLP-dependent enzymes"/>
    <property type="match status" value="1"/>
</dbReference>
<dbReference type="PANTHER" id="PTHR43780">
    <property type="entry name" value="1-AMINOCYCLOPROPANE-1-CARBOXYLATE DEAMINASE-RELATED"/>
    <property type="match status" value="1"/>
</dbReference>
<sequence>MMTVGPWSPPAWADFPGAPTRRYNLARTPTPVHRWHLPGTPDGCEVYIKRDDLTGMQLSGNKVRKLEFLLAEAMDEDADCVITIGGVQSNHCRATAVAARYLGLDSHLILRAPQSIAETGDPGLVGNLLVERAVGANIHLVTKREYAAHGSVALAESLRRRLEREGKRPYVVPVGGSNAIGTWGYVDAMAELAAQMGEDHPHPFTDIVLACGSGGTAAGVALGAALCPELRRPNVWAYGVCDTPKYFYEYVGGILRDMGAPVKDIAKGAGYAMATEEELATTAAIARATGVLLDPVYSGKAAHGLIREMARDPGAWQGRRVLFVHTGGALGVYDKLAQLQPIMEATAPSRRFDVADVETA</sequence>
<dbReference type="KEGG" id="mis:MICPUN_98066"/>
<proteinExistence type="inferred from homology"/>
<evidence type="ECO:0000259" key="6">
    <source>
        <dbReference type="Pfam" id="PF00291"/>
    </source>
</evidence>
<gene>
    <name evidence="7" type="ORF">MICPUN_98066</name>
</gene>
<evidence type="ECO:0000256" key="2">
    <source>
        <dbReference type="ARBA" id="ARBA00008639"/>
    </source>
</evidence>
<dbReference type="FunCoup" id="C1EE46">
    <property type="interactions" value="318"/>
</dbReference>
<feature type="domain" description="Tryptophan synthase beta chain-like PALP" evidence="6">
    <location>
        <begin position="25"/>
        <end position="327"/>
    </location>
</feature>
<keyword evidence="8" id="KW-1185">Reference proteome</keyword>
<evidence type="ECO:0000313" key="7">
    <source>
        <dbReference type="EMBL" id="ACO66474.1"/>
    </source>
</evidence>
<dbReference type="GO" id="GO:0019148">
    <property type="term" value="F:D-cysteine desulfhydrase activity"/>
    <property type="evidence" value="ECO:0007669"/>
    <property type="project" value="TreeGrafter"/>
</dbReference>
<dbReference type="NCBIfam" id="TIGR01275">
    <property type="entry name" value="ACC_deam_rel"/>
    <property type="match status" value="1"/>
</dbReference>
<comment type="cofactor">
    <cofactor evidence="1">
        <name>pyridoxal 5'-phosphate</name>
        <dbReference type="ChEBI" id="CHEBI:597326"/>
    </cofactor>
</comment>
<dbReference type="FunFam" id="3.40.50.1100:FF:000037">
    <property type="entry name" value="Bifunctional D-cysteine desulfhydrase/1-aminocyclopropane-1-carboxylate deaminase, mitochondrial"/>
    <property type="match status" value="1"/>
</dbReference>
<evidence type="ECO:0000256" key="5">
    <source>
        <dbReference type="PIRSR" id="PIRSR006278-2"/>
    </source>
</evidence>
<evidence type="ECO:0000256" key="3">
    <source>
        <dbReference type="ARBA" id="ARBA00022898"/>
    </source>
</evidence>
<dbReference type="EMBL" id="CP001330">
    <property type="protein sequence ID" value="ACO66474.1"/>
    <property type="molecule type" value="Genomic_DNA"/>
</dbReference>
<dbReference type="OrthoDB" id="10266364at2759"/>
<dbReference type="AlphaFoldDB" id="C1EE46"/>
<evidence type="ECO:0000313" key="8">
    <source>
        <dbReference type="Proteomes" id="UP000002009"/>
    </source>
</evidence>
<dbReference type="Proteomes" id="UP000002009">
    <property type="component" value="Chromosome 11"/>
</dbReference>
<dbReference type="InterPro" id="IPR036052">
    <property type="entry name" value="TrpB-like_PALP_sf"/>
</dbReference>
<dbReference type="RefSeq" id="XP_002505216.1">
    <property type="nucleotide sequence ID" value="XM_002505170.1"/>
</dbReference>
<dbReference type="InterPro" id="IPR001926">
    <property type="entry name" value="TrpB-like_PALP"/>
</dbReference>
<dbReference type="GeneID" id="8247334"/>
<dbReference type="InterPro" id="IPR027278">
    <property type="entry name" value="ACCD_DCysDesulf"/>
</dbReference>
<dbReference type="Pfam" id="PF00291">
    <property type="entry name" value="PALP"/>
    <property type="match status" value="1"/>
</dbReference>
<dbReference type="InterPro" id="IPR005966">
    <property type="entry name" value="D-Cys_desShydrase"/>
</dbReference>
<dbReference type="InParanoid" id="C1EE46"/>
<dbReference type="PANTHER" id="PTHR43780:SF2">
    <property type="entry name" value="1-AMINOCYCLOPROPANE-1-CARBOXYLATE DEAMINASE-RELATED"/>
    <property type="match status" value="1"/>
</dbReference>
<reference evidence="7 8" key="1">
    <citation type="journal article" date="2009" name="Science">
        <title>Green evolution and dynamic adaptations revealed by genomes of the marine picoeukaryotes Micromonas.</title>
        <authorList>
            <person name="Worden A.Z."/>
            <person name="Lee J.H."/>
            <person name="Mock T."/>
            <person name="Rouze P."/>
            <person name="Simmons M.P."/>
            <person name="Aerts A.L."/>
            <person name="Allen A.E."/>
            <person name="Cuvelier M.L."/>
            <person name="Derelle E."/>
            <person name="Everett M.V."/>
            <person name="Foulon E."/>
            <person name="Grimwood J."/>
            <person name="Gundlach H."/>
            <person name="Henrissat B."/>
            <person name="Napoli C."/>
            <person name="McDonald S.M."/>
            <person name="Parker M.S."/>
            <person name="Rombauts S."/>
            <person name="Salamov A."/>
            <person name="Von Dassow P."/>
            <person name="Badger J.H."/>
            <person name="Coutinho P.M."/>
            <person name="Demir E."/>
            <person name="Dubchak I."/>
            <person name="Gentemann C."/>
            <person name="Eikrem W."/>
            <person name="Gready J.E."/>
            <person name="John U."/>
            <person name="Lanier W."/>
            <person name="Lindquist E.A."/>
            <person name="Lucas S."/>
            <person name="Mayer K.F."/>
            <person name="Moreau H."/>
            <person name="Not F."/>
            <person name="Otillar R."/>
            <person name="Panaud O."/>
            <person name="Pangilinan J."/>
            <person name="Paulsen I."/>
            <person name="Piegu B."/>
            <person name="Poliakov A."/>
            <person name="Robbens S."/>
            <person name="Schmutz J."/>
            <person name="Toulza E."/>
            <person name="Wyss T."/>
            <person name="Zelensky A."/>
            <person name="Zhou K."/>
            <person name="Armbrust E.V."/>
            <person name="Bhattacharya D."/>
            <person name="Goodenough U.W."/>
            <person name="Van de Peer Y."/>
            <person name="Grigoriev I.V."/>
        </authorList>
    </citation>
    <scope>NUCLEOTIDE SEQUENCE [LARGE SCALE GENOMIC DNA]</scope>
    <source>
        <strain evidence="8">RCC299 / NOUM17</strain>
    </source>
</reference>
<accession>C1EE46</accession>
<name>C1EE46_MICCC</name>
<dbReference type="OMA" id="ERYHAGT"/>
<keyword evidence="3 5" id="KW-0663">Pyridoxal phosphate</keyword>
<dbReference type="PIRSF" id="PIRSF006278">
    <property type="entry name" value="ACCD_DCysDesulf"/>
    <property type="match status" value="1"/>
</dbReference>
<comment type="similarity">
    <text evidence="2">Belongs to the ACC deaminase/D-cysteine desulfhydrase family.</text>
</comment>
<organism evidence="7 8">
    <name type="scientific">Micromonas commoda (strain RCC299 / NOUM17 / CCMP2709)</name>
    <name type="common">Picoplanktonic green alga</name>
    <dbReference type="NCBI Taxonomy" id="296587"/>
    <lineage>
        <taxon>Eukaryota</taxon>
        <taxon>Viridiplantae</taxon>
        <taxon>Chlorophyta</taxon>
        <taxon>Mamiellophyceae</taxon>
        <taxon>Mamiellales</taxon>
        <taxon>Mamiellaceae</taxon>
        <taxon>Micromonas</taxon>
    </lineage>
</organism>
<feature type="active site" description="Nucleophile" evidence="4">
    <location>
        <position position="89"/>
    </location>
</feature>